<dbReference type="Gene3D" id="2.60.120.260">
    <property type="entry name" value="Galactose-binding domain-like"/>
    <property type="match status" value="1"/>
</dbReference>
<dbReference type="InterPro" id="IPR005674">
    <property type="entry name" value="CocE/Ser_esterase"/>
</dbReference>
<dbReference type="RefSeq" id="WP_338549403.1">
    <property type="nucleotide sequence ID" value="NZ_CP146069.1"/>
</dbReference>
<dbReference type="PANTHER" id="PTHR43056">
    <property type="entry name" value="PEPTIDASE S9 PROLYL OLIGOPEPTIDASE"/>
    <property type="match status" value="1"/>
</dbReference>
<dbReference type="Pfam" id="PF08530">
    <property type="entry name" value="PepX_C"/>
    <property type="match status" value="1"/>
</dbReference>
<dbReference type="Gene3D" id="3.40.50.1820">
    <property type="entry name" value="alpha/beta hydrolase"/>
    <property type="match status" value="1"/>
</dbReference>
<dbReference type="Pfam" id="PF02129">
    <property type="entry name" value="Peptidase_S15"/>
    <property type="match status" value="1"/>
</dbReference>
<proteinExistence type="predicted"/>
<dbReference type="SUPFAM" id="SSF53474">
    <property type="entry name" value="alpha/beta-Hydrolases"/>
    <property type="match status" value="1"/>
</dbReference>
<feature type="domain" description="Xaa-Pro dipeptidyl-peptidase C-terminal" evidence="2">
    <location>
        <begin position="289"/>
        <end position="536"/>
    </location>
</feature>
<reference evidence="3 4" key="1">
    <citation type="submission" date="2023-10" db="EMBL/GenBank/DDBJ databases">
        <title>Roseovarius strain S88 nov., isolated from a marine algae.</title>
        <authorList>
            <person name="Lee M.W."/>
            <person name="Lee J.K."/>
            <person name="Kim J.M."/>
            <person name="Choi D.G."/>
            <person name="Baek J.H."/>
            <person name="Bayburt H."/>
            <person name="Jung J.J."/>
            <person name="Han D.M."/>
            <person name="Jeon C.O."/>
        </authorList>
    </citation>
    <scope>NUCLEOTIDE SEQUENCE [LARGE SCALE GENOMIC DNA]</scope>
    <source>
        <strain evidence="3 4">S88</strain>
    </source>
</reference>
<dbReference type="GO" id="GO:0016787">
    <property type="term" value="F:hydrolase activity"/>
    <property type="evidence" value="ECO:0007669"/>
    <property type="project" value="UniProtKB-KW"/>
</dbReference>
<dbReference type="NCBIfam" id="TIGR00976">
    <property type="entry name" value="CocE_NonD"/>
    <property type="match status" value="1"/>
</dbReference>
<protein>
    <submittedName>
        <fullName evidence="3">CocE/NonD family hydrolase</fullName>
    </submittedName>
</protein>
<gene>
    <name evidence="3" type="ORF">RZ517_17575</name>
</gene>
<sequence length="670" mass="74954">MKTITEFPHEIEVLDPVFIEMSDGVRLVAKIWKPKGTEQVPAILEYLPYRRSDGTAERDALTHPYFAGHGYAAIRVDMRGSGDSEGVMEGEYLPQEQDDALEVINWITAQPWCSGSVGMIGISWGGFNGLQVAARQPDALKAIVSICSTDDRYADDIHYMGGCLMMDNPWWSSYMFSLNTTPPDPLVAGNKWKEIWLERLRGSGLWISGWLRHQRRDDFWKHGSVCEDFSQIKAAVYAVGGWADGYSNAVFRLLEGLDSPCKVLVGPWAHKYPHFAKPGPAIGFLQECLRWWDYWLKGIETGIMDEPALRAWVQDGVSPQTFYDHRPGRWAATESWQSQQVKSEIWHLNSTGLEPVAQNAQALTLCSPQTVGMAGGRWCAFGLDPDGPGDQRAEAGGSLVFDTPVLEVDFSILGAPELELELESDQPVAMIAAVLSDVMPDGAATRVSYGVLNLTHRDDHEHPTPLTPGKRYRVSLKLNDCGHRFATGHKLRIALSTTYWPVIWPMPEKVTLRIVTGQSTVALPVRHAADLDAGLPEFLPPEGAEPLDVEQLSNPEFENGFQSDLTTGEVTYRLKVDEGEMRHSDHEGWTTASTHEEVYRIHPDDPLSASFDVTWTEEVSRGAWSVATRTRTRMHATKTHFVLKGELEAHCGEDEVYRQTWDEEIPRDLV</sequence>
<dbReference type="Proteomes" id="UP001364156">
    <property type="component" value="Chromosome"/>
</dbReference>
<keyword evidence="1 3" id="KW-0378">Hydrolase</keyword>
<dbReference type="InterPro" id="IPR013736">
    <property type="entry name" value="Xaa-Pro_dipept_C"/>
</dbReference>
<keyword evidence="4" id="KW-1185">Reference proteome</keyword>
<organism evidence="3 4">
    <name type="scientific">Roseovarius phycicola</name>
    <dbReference type="NCBI Taxonomy" id="3080976"/>
    <lineage>
        <taxon>Bacteria</taxon>
        <taxon>Pseudomonadati</taxon>
        <taxon>Pseudomonadota</taxon>
        <taxon>Alphaproteobacteria</taxon>
        <taxon>Rhodobacterales</taxon>
        <taxon>Roseobacteraceae</taxon>
        <taxon>Roseovarius</taxon>
    </lineage>
</organism>
<evidence type="ECO:0000313" key="4">
    <source>
        <dbReference type="Proteomes" id="UP001364156"/>
    </source>
</evidence>
<dbReference type="PANTHER" id="PTHR43056:SF10">
    <property type="entry name" value="COCE_NOND FAMILY, PUTATIVE (AFU_ORTHOLOGUE AFUA_7G00600)-RELATED"/>
    <property type="match status" value="1"/>
</dbReference>
<accession>A0ABZ2HJ34</accession>
<dbReference type="SMART" id="SM00939">
    <property type="entry name" value="PepX_C"/>
    <property type="match status" value="1"/>
</dbReference>
<dbReference type="EMBL" id="CP146069">
    <property type="protein sequence ID" value="WWR46551.1"/>
    <property type="molecule type" value="Genomic_DNA"/>
</dbReference>
<name>A0ABZ2HJ34_9RHOB</name>
<dbReference type="InterPro" id="IPR008979">
    <property type="entry name" value="Galactose-bd-like_sf"/>
</dbReference>
<evidence type="ECO:0000256" key="1">
    <source>
        <dbReference type="ARBA" id="ARBA00022801"/>
    </source>
</evidence>
<evidence type="ECO:0000313" key="3">
    <source>
        <dbReference type="EMBL" id="WWR46551.1"/>
    </source>
</evidence>
<dbReference type="InterPro" id="IPR050585">
    <property type="entry name" value="Xaa-Pro_dipeptidyl-ppase/CocE"/>
</dbReference>
<dbReference type="InterPro" id="IPR000383">
    <property type="entry name" value="Xaa-Pro-like_dom"/>
</dbReference>
<dbReference type="InterPro" id="IPR029058">
    <property type="entry name" value="AB_hydrolase_fold"/>
</dbReference>
<dbReference type="SUPFAM" id="SSF49785">
    <property type="entry name" value="Galactose-binding domain-like"/>
    <property type="match status" value="1"/>
</dbReference>
<evidence type="ECO:0000259" key="2">
    <source>
        <dbReference type="SMART" id="SM00939"/>
    </source>
</evidence>